<evidence type="ECO:0000256" key="12">
    <source>
        <dbReference type="ARBA" id="ARBA00022989"/>
    </source>
</evidence>
<dbReference type="PRINTS" id="PR00943">
    <property type="entry name" value="CUATPASE"/>
</dbReference>
<evidence type="ECO:0000313" key="19">
    <source>
        <dbReference type="Proteomes" id="UP000802392"/>
    </source>
</evidence>
<feature type="compositionally biased region" description="Basic and acidic residues" evidence="16">
    <location>
        <begin position="34"/>
        <end position="49"/>
    </location>
</feature>
<dbReference type="Pfam" id="PF00122">
    <property type="entry name" value="E1-E2_ATPase"/>
    <property type="match status" value="1"/>
</dbReference>
<gene>
    <name evidence="18" type="ORF">FHR86_003694</name>
</gene>
<keyword evidence="10" id="KW-0460">Magnesium</keyword>
<dbReference type="EMBL" id="JAAOZD010000011">
    <property type="protein sequence ID" value="NIJ03335.1"/>
    <property type="molecule type" value="Genomic_DNA"/>
</dbReference>
<feature type="transmembrane region" description="Helical" evidence="15">
    <location>
        <begin position="161"/>
        <end position="178"/>
    </location>
</feature>
<dbReference type="SUPFAM" id="SSF81653">
    <property type="entry name" value="Calcium ATPase, transduction domain A"/>
    <property type="match status" value="1"/>
</dbReference>
<evidence type="ECO:0000256" key="8">
    <source>
        <dbReference type="ARBA" id="ARBA00022741"/>
    </source>
</evidence>
<evidence type="ECO:0000256" key="3">
    <source>
        <dbReference type="ARBA" id="ARBA00022448"/>
    </source>
</evidence>
<dbReference type="InterPro" id="IPR036412">
    <property type="entry name" value="HAD-like_sf"/>
</dbReference>
<keyword evidence="19" id="KW-1185">Reference proteome</keyword>
<feature type="compositionally biased region" description="Basic residues" evidence="16">
    <location>
        <begin position="1"/>
        <end position="10"/>
    </location>
</feature>
<feature type="transmembrane region" description="Helical" evidence="15">
    <location>
        <begin position="67"/>
        <end position="88"/>
    </location>
</feature>
<evidence type="ECO:0000256" key="5">
    <source>
        <dbReference type="ARBA" id="ARBA00022553"/>
    </source>
</evidence>
<dbReference type="NCBIfam" id="TIGR01494">
    <property type="entry name" value="ATPase_P-type"/>
    <property type="match status" value="1"/>
</dbReference>
<dbReference type="SFLD" id="SFLDG00002">
    <property type="entry name" value="C1.7:_P-type_atpase_like"/>
    <property type="match status" value="1"/>
</dbReference>
<feature type="transmembrane region" description="Helical" evidence="15">
    <location>
        <begin position="683"/>
        <end position="702"/>
    </location>
</feature>
<keyword evidence="5" id="KW-0597">Phosphoprotein</keyword>
<evidence type="ECO:0000256" key="9">
    <source>
        <dbReference type="ARBA" id="ARBA00022840"/>
    </source>
</evidence>
<keyword evidence="4 15" id="KW-1003">Cell membrane</keyword>
<dbReference type="Gene3D" id="2.70.150.10">
    <property type="entry name" value="Calcium-transporting ATPase, cytoplasmic transduction domain A"/>
    <property type="match status" value="1"/>
</dbReference>
<dbReference type="InterPro" id="IPR023299">
    <property type="entry name" value="ATPase_P-typ_cyto_dom_N"/>
</dbReference>
<keyword evidence="6 15" id="KW-0812">Transmembrane</keyword>
<dbReference type="InterPro" id="IPR027256">
    <property type="entry name" value="P-typ_ATPase_IB"/>
</dbReference>
<dbReference type="PRINTS" id="PR00119">
    <property type="entry name" value="CATATPASE"/>
</dbReference>
<evidence type="ECO:0000256" key="13">
    <source>
        <dbReference type="ARBA" id="ARBA00023065"/>
    </source>
</evidence>
<feature type="domain" description="P-type ATPase A" evidence="17">
    <location>
        <begin position="196"/>
        <end position="295"/>
    </location>
</feature>
<dbReference type="SFLD" id="SFLDS00003">
    <property type="entry name" value="Haloacid_Dehalogenase"/>
    <property type="match status" value="1"/>
</dbReference>
<evidence type="ECO:0000313" key="18">
    <source>
        <dbReference type="EMBL" id="NIJ03335.1"/>
    </source>
</evidence>
<dbReference type="SUPFAM" id="SSF81665">
    <property type="entry name" value="Calcium ATPase, transmembrane domain M"/>
    <property type="match status" value="1"/>
</dbReference>
<keyword evidence="13" id="KW-0406">Ion transport</keyword>
<protein>
    <submittedName>
        <fullName evidence="18">Cu2+-exporting ATPase</fullName>
    </submittedName>
</protein>
<keyword evidence="7 15" id="KW-0479">Metal-binding</keyword>
<dbReference type="InterPro" id="IPR018303">
    <property type="entry name" value="ATPase_P-typ_P_site"/>
</dbReference>
<dbReference type="Pfam" id="PF00702">
    <property type="entry name" value="Hydrolase"/>
    <property type="match status" value="1"/>
</dbReference>
<comment type="subcellular location">
    <subcellularLocation>
        <location evidence="1">Cell membrane</location>
        <topology evidence="1">Multi-pass membrane protein</topology>
    </subcellularLocation>
</comment>
<dbReference type="SFLD" id="SFLDF00027">
    <property type="entry name" value="p-type_atpase"/>
    <property type="match status" value="1"/>
</dbReference>
<evidence type="ECO:0000256" key="10">
    <source>
        <dbReference type="ARBA" id="ARBA00022842"/>
    </source>
</evidence>
<evidence type="ECO:0000259" key="17">
    <source>
        <dbReference type="Pfam" id="PF00122"/>
    </source>
</evidence>
<evidence type="ECO:0000256" key="14">
    <source>
        <dbReference type="ARBA" id="ARBA00023136"/>
    </source>
</evidence>
<reference evidence="18 19" key="1">
    <citation type="submission" date="2020-03" db="EMBL/GenBank/DDBJ databases">
        <title>Genomic Encyclopedia of Type Strains, Phase III (KMG-III): the genomes of soil and plant-associated and newly described type strains.</title>
        <authorList>
            <person name="Whitman W."/>
        </authorList>
    </citation>
    <scope>NUCLEOTIDE SEQUENCE [LARGE SCALE GENOMIC DNA]</scope>
    <source>
        <strain evidence="18 19">CECT 4207</strain>
    </source>
</reference>
<feature type="region of interest" description="Disordered" evidence="16">
    <location>
        <begin position="1"/>
        <end position="52"/>
    </location>
</feature>
<evidence type="ECO:0000256" key="16">
    <source>
        <dbReference type="SAM" id="MobiDB-lite"/>
    </source>
</evidence>
<feature type="transmembrane region" description="Helical" evidence="15">
    <location>
        <begin position="345"/>
        <end position="366"/>
    </location>
</feature>
<feature type="transmembrane region" description="Helical" evidence="15">
    <location>
        <begin position="130"/>
        <end position="149"/>
    </location>
</feature>
<feature type="transmembrane region" description="Helical" evidence="15">
    <location>
        <begin position="312"/>
        <end position="333"/>
    </location>
</feature>
<dbReference type="PROSITE" id="PS00154">
    <property type="entry name" value="ATPASE_E1_E2"/>
    <property type="match status" value="1"/>
</dbReference>
<keyword evidence="12 15" id="KW-1133">Transmembrane helix</keyword>
<organism evidence="18 19">
    <name type="scientific">Paenarthrobacter ilicis</name>
    <dbReference type="NCBI Taxonomy" id="43665"/>
    <lineage>
        <taxon>Bacteria</taxon>
        <taxon>Bacillati</taxon>
        <taxon>Actinomycetota</taxon>
        <taxon>Actinomycetes</taxon>
        <taxon>Micrococcales</taxon>
        <taxon>Micrococcaceae</taxon>
        <taxon>Paenarthrobacter</taxon>
    </lineage>
</organism>
<feature type="transmembrane region" description="Helical" evidence="15">
    <location>
        <begin position="654"/>
        <end position="677"/>
    </location>
</feature>
<sequence>MTQHSHHHTHSAPVGEAEPDPADTHRAAIAAPPQHHDHQGHDSADDHAVHSHGQHAGHSTVMFKDRFWLTLALSVPVVYFSPMFGHLLGYMPLEFPGSSWIPPVLGTAIFLYGGQPFLKGGVNELKNRQPGMMLLISMAITVAFLASWATTLRIGNFDLDFWWELALLVAIMLLGHWIEMRALGSAQGALDALAALLPDEAERVTGNGVETVPVSELTTDDIVLVRSGARMPADGTIVDGQAEFDESMITGESKTVLRSTGDPVVAGTVATDNTVRVRVTAVGNDTALAGIQRLVAEAQASSSKAQALADRAAAFLFYFATIAGVITFIAWALLGSLPDAVTRTVTVLVIACPHALGLAIPLVIAISTEQAAKAGVLIKNRIALERMRTIGVVLFDKTGTLTKGEPEVRNTATVDGASGDELLALAAAVESDSEHPVARAIVRAARSKDLNLPQATAFTSMTGRGVRATVNGRTVQVGGPALLRELGLDEPDSLAASTREWMGRGAAVLHIVDGDRILGAVSLEDAIRPESRQAVAALQSRGIKVAMITGDASQVATAVGAELNIDEVFAEVLPADKDKKVAELQARGLKVAMVGDGVNDSPALARAEVGIAIGAGTDVAMESAGVILAGNDPRAVLSMVELSRASYTKMWQNLVWATGYNVIAVPLAAGVLAFAGIVLSPAAGAVLMSVSTVVVALNAQLLRRVKLNPSQVR</sequence>
<evidence type="ECO:0000256" key="15">
    <source>
        <dbReference type="RuleBase" id="RU362081"/>
    </source>
</evidence>
<feature type="transmembrane region" description="Helical" evidence="15">
    <location>
        <begin position="100"/>
        <end position="118"/>
    </location>
</feature>
<dbReference type="InterPro" id="IPR008250">
    <property type="entry name" value="ATPase_P-typ_transduc_dom_A_sf"/>
</dbReference>
<dbReference type="PANTHER" id="PTHR43520:SF5">
    <property type="entry name" value="CATION-TRANSPORTING P-TYPE ATPASE-RELATED"/>
    <property type="match status" value="1"/>
</dbReference>
<dbReference type="InterPro" id="IPR023298">
    <property type="entry name" value="ATPase_P-typ_TM_dom_sf"/>
</dbReference>
<accession>A0ABX0TNC0</accession>
<comment type="similarity">
    <text evidence="2 15">Belongs to the cation transport ATPase (P-type) (TC 3.A.3) family. Type IB subfamily.</text>
</comment>
<dbReference type="InterPro" id="IPR059000">
    <property type="entry name" value="ATPase_P-type_domA"/>
</dbReference>
<proteinExistence type="inferred from homology"/>
<dbReference type="PANTHER" id="PTHR43520">
    <property type="entry name" value="ATP7, ISOFORM B"/>
    <property type="match status" value="1"/>
</dbReference>
<dbReference type="SUPFAM" id="SSF56784">
    <property type="entry name" value="HAD-like"/>
    <property type="match status" value="1"/>
</dbReference>
<keyword evidence="3" id="KW-0813">Transport</keyword>
<evidence type="ECO:0000256" key="1">
    <source>
        <dbReference type="ARBA" id="ARBA00004651"/>
    </source>
</evidence>
<name>A0ABX0TNC0_9MICC</name>
<evidence type="ECO:0000256" key="6">
    <source>
        <dbReference type="ARBA" id="ARBA00022692"/>
    </source>
</evidence>
<evidence type="ECO:0000256" key="11">
    <source>
        <dbReference type="ARBA" id="ARBA00022967"/>
    </source>
</evidence>
<evidence type="ECO:0000256" key="4">
    <source>
        <dbReference type="ARBA" id="ARBA00022475"/>
    </source>
</evidence>
<dbReference type="NCBIfam" id="TIGR01525">
    <property type="entry name" value="ATPase-IB_hvy"/>
    <property type="match status" value="1"/>
</dbReference>
<evidence type="ECO:0000256" key="7">
    <source>
        <dbReference type="ARBA" id="ARBA00022723"/>
    </source>
</evidence>
<dbReference type="InterPro" id="IPR001757">
    <property type="entry name" value="P_typ_ATPase"/>
</dbReference>
<dbReference type="InterPro" id="IPR023214">
    <property type="entry name" value="HAD_sf"/>
</dbReference>
<keyword evidence="14 15" id="KW-0472">Membrane</keyword>
<dbReference type="InterPro" id="IPR044492">
    <property type="entry name" value="P_typ_ATPase_HD_dom"/>
</dbReference>
<dbReference type="NCBIfam" id="TIGR01511">
    <property type="entry name" value="ATPase-IB1_Cu"/>
    <property type="match status" value="1"/>
</dbReference>
<dbReference type="Gene3D" id="3.40.1110.10">
    <property type="entry name" value="Calcium-transporting ATPase, cytoplasmic domain N"/>
    <property type="match status" value="1"/>
</dbReference>
<dbReference type="Proteomes" id="UP000802392">
    <property type="component" value="Unassembled WGS sequence"/>
</dbReference>
<comment type="caution">
    <text evidence="18">The sequence shown here is derived from an EMBL/GenBank/DDBJ whole genome shotgun (WGS) entry which is preliminary data.</text>
</comment>
<keyword evidence="11" id="KW-1278">Translocase</keyword>
<evidence type="ECO:0000256" key="2">
    <source>
        <dbReference type="ARBA" id="ARBA00006024"/>
    </source>
</evidence>
<dbReference type="RefSeq" id="WP_011777101.1">
    <property type="nucleotide sequence ID" value="NZ_JAAOZD010000011.1"/>
</dbReference>
<keyword evidence="9 15" id="KW-0067">ATP-binding</keyword>
<keyword evidence="8 15" id="KW-0547">Nucleotide-binding</keyword>
<dbReference type="Gene3D" id="3.40.50.1000">
    <property type="entry name" value="HAD superfamily/HAD-like"/>
    <property type="match status" value="1"/>
</dbReference>